<accession>A0A5J9URZ7</accession>
<dbReference type="AlphaFoldDB" id="A0A5J9URZ7"/>
<dbReference type="PROSITE" id="PS51519">
    <property type="entry name" value="RWP_RK"/>
    <property type="match status" value="1"/>
</dbReference>
<evidence type="ECO:0000256" key="1">
    <source>
        <dbReference type="ARBA" id="ARBA00023015"/>
    </source>
</evidence>
<dbReference type="SMART" id="SM00666">
    <property type="entry name" value="PB1"/>
    <property type="match status" value="1"/>
</dbReference>
<evidence type="ECO:0000259" key="7">
    <source>
        <dbReference type="PROSITE" id="PS51745"/>
    </source>
</evidence>
<dbReference type="PROSITE" id="PS51745">
    <property type="entry name" value="PB1"/>
    <property type="match status" value="1"/>
</dbReference>
<feature type="compositionally biased region" description="Polar residues" evidence="5">
    <location>
        <begin position="503"/>
        <end position="525"/>
    </location>
</feature>
<dbReference type="SUPFAM" id="SSF54277">
    <property type="entry name" value="CAD &amp; PB1 domains"/>
    <property type="match status" value="1"/>
</dbReference>
<feature type="region of interest" description="Disordered" evidence="5">
    <location>
        <begin position="718"/>
        <end position="758"/>
    </location>
</feature>
<gene>
    <name evidence="8" type="ORF">EJB05_28590</name>
</gene>
<evidence type="ECO:0000256" key="2">
    <source>
        <dbReference type="ARBA" id="ARBA00023125"/>
    </source>
</evidence>
<dbReference type="EMBL" id="RWGY01000013">
    <property type="protein sequence ID" value="TVU26061.1"/>
    <property type="molecule type" value="Genomic_DNA"/>
</dbReference>
<name>A0A5J9URZ7_9POAL</name>
<keyword evidence="2" id="KW-0238">DNA-binding</keyword>
<keyword evidence="9" id="KW-1185">Reference proteome</keyword>
<dbReference type="PANTHER" id="PTHR32002">
    <property type="entry name" value="PROTEIN NLP8"/>
    <property type="match status" value="1"/>
</dbReference>
<dbReference type="InterPro" id="IPR045012">
    <property type="entry name" value="NLP"/>
</dbReference>
<reference evidence="8 9" key="1">
    <citation type="journal article" date="2019" name="Sci. Rep.">
        <title>A high-quality genome of Eragrostis curvula grass provides insights into Poaceae evolution and supports new strategies to enhance forage quality.</title>
        <authorList>
            <person name="Carballo J."/>
            <person name="Santos B.A.C.M."/>
            <person name="Zappacosta D."/>
            <person name="Garbus I."/>
            <person name="Selva J.P."/>
            <person name="Gallo C.A."/>
            <person name="Diaz A."/>
            <person name="Albertini E."/>
            <person name="Caccamo M."/>
            <person name="Echenique V."/>
        </authorList>
    </citation>
    <scope>NUCLEOTIDE SEQUENCE [LARGE SCALE GENOMIC DNA]</scope>
    <source>
        <strain evidence="9">cv. Victoria</strain>
        <tissue evidence="8">Leaf</tissue>
    </source>
</reference>
<dbReference type="InterPro" id="IPR003035">
    <property type="entry name" value="RWP-RK_dom"/>
</dbReference>
<dbReference type="GO" id="GO:0003677">
    <property type="term" value="F:DNA binding"/>
    <property type="evidence" value="ECO:0007669"/>
    <property type="project" value="UniProtKB-KW"/>
</dbReference>
<dbReference type="PANTHER" id="PTHR32002:SF45">
    <property type="entry name" value="PB1 DOMAIN-CONTAINING PROTEIN"/>
    <property type="match status" value="1"/>
</dbReference>
<dbReference type="GO" id="GO:0003700">
    <property type="term" value="F:DNA-binding transcription factor activity"/>
    <property type="evidence" value="ECO:0007669"/>
    <property type="project" value="InterPro"/>
</dbReference>
<protein>
    <recommendedName>
        <fullName evidence="10">PB1 domain-containing protein</fullName>
    </recommendedName>
</protein>
<dbReference type="Gramene" id="TVU26061">
    <property type="protein sequence ID" value="TVU26061"/>
    <property type="gene ID" value="EJB05_28590"/>
</dbReference>
<feature type="region of interest" description="Disordered" evidence="5">
    <location>
        <begin position="503"/>
        <end position="548"/>
    </location>
</feature>
<evidence type="ECO:0000313" key="8">
    <source>
        <dbReference type="EMBL" id="TVU26061.1"/>
    </source>
</evidence>
<dbReference type="InterPro" id="IPR053793">
    <property type="entry name" value="PB1-like"/>
</dbReference>
<evidence type="ECO:0000256" key="5">
    <source>
        <dbReference type="SAM" id="MobiDB-lite"/>
    </source>
</evidence>
<keyword evidence="3" id="KW-0804">Transcription</keyword>
<comment type="caution">
    <text evidence="8">The sequence shown here is derived from an EMBL/GenBank/DDBJ whole genome shotgun (WGS) entry which is preliminary data.</text>
</comment>
<dbReference type="InterPro" id="IPR055081">
    <property type="entry name" value="NLP1-9_GAF"/>
</dbReference>
<evidence type="ECO:0000259" key="6">
    <source>
        <dbReference type="PROSITE" id="PS51519"/>
    </source>
</evidence>
<sequence length="872" mass="96198">MDGAGTPVCGNGGSASEMDPYMLPDFDDFDSYTDFCTGPLVADSIPSAFSFSSAQHFQQISSSLCESADSGGQSDALLKNGCDSSTSFTSDELMDLNPATVPRQMHRSTLQERMLRALALLKGASGDEPILAQVWMPVRNGDHQVLTTADQPFLLDERLTGYREISRQFTFAATQGSGLFLGLPGRVFLSGMLEWTSNVMYYNSSEYLRVDHAMRHEVRGSLALPVFDKSSISCCSVLELAMTKEKDNFCSEIDAICNALQLIDNIGTLQSVDLSTVKAQTSPQRLTRNKDSAFMEILDVLRAACHAHMLPVALAWVPACSSSNANASIKYGHQARNSASRKKYFLCIQESACFVNDIRMHDFVRACSEHPLEQGEGIAGNAILSNNPSFSSDVREYDMGDYPLAHHARKFGLHAAVAIRLRSTLTGNDDYVLEFFLPLLCNGGEEQQLLLDSISVTMQRACRSLRTVSDAELMEDAPEMATDDKGSEIKCASSDISVSTGVKYNSPSDIRTSTRPVNHFGSTTEQPRDKRHANKLKPSKASCGEKRRVSSEKNVSLSVLQKYFAGSLKDAAKSIGVCPTTLKRICRQQGIMRWPSRKIKKVNRSLRKIQNVISSMEGVSRELKYDPATGFLISSASPSRKPWQMSAELDNTDSLLTEPELSELKVEPDCDAYPFCLNDGLCRKSDTVHRDNVSYLTKEPTSSLEHVWIAGVHQKDASRDPLSMPQQCNTDNKNIEQSLPSSSSMTSSSGDSGSSHGTFKVCVKPRKDNKSNVAIIVKAFYKDDTLRFRLLPTMKYQQLLLEVAKRLKLSVGTFQLNYKDDEDEWVILASDADLQECRDMIDTTRLHILKVQVRDVPYVAGISSGSTSISGM</sequence>
<keyword evidence="1" id="KW-0805">Transcription regulation</keyword>
<evidence type="ECO:0000256" key="4">
    <source>
        <dbReference type="ARBA" id="ARBA00023242"/>
    </source>
</evidence>
<evidence type="ECO:0000313" key="9">
    <source>
        <dbReference type="Proteomes" id="UP000324897"/>
    </source>
</evidence>
<dbReference type="Pfam" id="PF22922">
    <property type="entry name" value="GAF_NLP"/>
    <property type="match status" value="1"/>
</dbReference>
<dbReference type="Proteomes" id="UP000324897">
    <property type="component" value="Chromosome 2"/>
</dbReference>
<dbReference type="Pfam" id="PF02042">
    <property type="entry name" value="RWP-RK"/>
    <property type="match status" value="1"/>
</dbReference>
<dbReference type="Gene3D" id="3.10.20.90">
    <property type="entry name" value="Phosphatidylinositol 3-kinase Catalytic Subunit, Chain A, domain 1"/>
    <property type="match status" value="1"/>
</dbReference>
<feature type="compositionally biased region" description="Low complexity" evidence="5">
    <location>
        <begin position="738"/>
        <end position="757"/>
    </location>
</feature>
<feature type="domain" description="RWP-RK" evidence="6">
    <location>
        <begin position="539"/>
        <end position="622"/>
    </location>
</feature>
<dbReference type="InterPro" id="IPR000270">
    <property type="entry name" value="PB1_dom"/>
</dbReference>
<evidence type="ECO:0008006" key="10">
    <source>
        <dbReference type="Google" id="ProtNLM"/>
    </source>
</evidence>
<organism evidence="8 9">
    <name type="scientific">Eragrostis curvula</name>
    <name type="common">weeping love grass</name>
    <dbReference type="NCBI Taxonomy" id="38414"/>
    <lineage>
        <taxon>Eukaryota</taxon>
        <taxon>Viridiplantae</taxon>
        <taxon>Streptophyta</taxon>
        <taxon>Embryophyta</taxon>
        <taxon>Tracheophyta</taxon>
        <taxon>Spermatophyta</taxon>
        <taxon>Magnoliopsida</taxon>
        <taxon>Liliopsida</taxon>
        <taxon>Poales</taxon>
        <taxon>Poaceae</taxon>
        <taxon>PACMAD clade</taxon>
        <taxon>Chloridoideae</taxon>
        <taxon>Eragrostideae</taxon>
        <taxon>Eragrostidinae</taxon>
        <taxon>Eragrostis</taxon>
    </lineage>
</organism>
<keyword evidence="4" id="KW-0539">Nucleus</keyword>
<feature type="domain" description="PB1" evidence="7">
    <location>
        <begin position="774"/>
        <end position="856"/>
    </location>
</feature>
<dbReference type="Pfam" id="PF00564">
    <property type="entry name" value="PB1"/>
    <property type="match status" value="1"/>
</dbReference>
<feature type="compositionally biased region" description="Polar residues" evidence="5">
    <location>
        <begin position="724"/>
        <end position="737"/>
    </location>
</feature>
<feature type="compositionally biased region" description="Basic residues" evidence="5">
    <location>
        <begin position="529"/>
        <end position="538"/>
    </location>
</feature>
<proteinExistence type="predicted"/>
<dbReference type="OrthoDB" id="6270329at2759"/>
<evidence type="ECO:0000256" key="3">
    <source>
        <dbReference type="ARBA" id="ARBA00023163"/>
    </source>
</evidence>